<dbReference type="GO" id="GO:0005615">
    <property type="term" value="C:extracellular space"/>
    <property type="evidence" value="ECO:0007669"/>
    <property type="project" value="TreeGrafter"/>
</dbReference>
<keyword evidence="7" id="KW-0732">Signal</keyword>
<dbReference type="InterPro" id="IPR058754">
    <property type="entry name" value="OTOGL-like_N"/>
</dbReference>
<comment type="subcellular location">
    <subcellularLocation>
        <location evidence="1">Secreted</location>
    </subcellularLocation>
</comment>
<evidence type="ECO:0000256" key="7">
    <source>
        <dbReference type="SAM" id="SignalP"/>
    </source>
</evidence>
<evidence type="ECO:0000256" key="5">
    <source>
        <dbReference type="ARBA" id="ARBA00061260"/>
    </source>
</evidence>
<dbReference type="PANTHER" id="PTHR11339:SF225">
    <property type="entry name" value="OTOGELIN-LIKE PROTEIN"/>
    <property type="match status" value="1"/>
</dbReference>
<evidence type="ECO:0000259" key="9">
    <source>
        <dbReference type="PROSITE" id="PS51233"/>
    </source>
</evidence>
<dbReference type="Proteomes" id="UP000694700">
    <property type="component" value="Unplaced"/>
</dbReference>
<dbReference type="InterPro" id="IPR006207">
    <property type="entry name" value="Cys_knot_C"/>
</dbReference>
<keyword evidence="3 6" id="KW-1015">Disulfide bond</keyword>
<dbReference type="SUPFAM" id="SSF57567">
    <property type="entry name" value="Serine protease inhibitors"/>
    <property type="match status" value="3"/>
</dbReference>
<dbReference type="Pfam" id="PF25962">
    <property type="entry name" value="TIL_OTOGL_Mucin"/>
    <property type="match status" value="1"/>
</dbReference>
<evidence type="ECO:0000313" key="10">
    <source>
        <dbReference type="Ensembl" id="ENSCCRP00015018778.1"/>
    </source>
</evidence>
<dbReference type="Pfam" id="PF25960">
    <property type="entry name" value="Fn1-VW_OTOGL"/>
    <property type="match status" value="1"/>
</dbReference>
<dbReference type="Gene3D" id="2.80.10.50">
    <property type="match status" value="1"/>
</dbReference>
<dbReference type="InterPro" id="IPR058755">
    <property type="entry name" value="Fn1-VW_OTOGL"/>
</dbReference>
<keyword evidence="2" id="KW-0964">Secreted</keyword>
<evidence type="ECO:0000256" key="2">
    <source>
        <dbReference type="ARBA" id="ARBA00022525"/>
    </source>
</evidence>
<dbReference type="SUPFAM" id="SSF110221">
    <property type="entry name" value="AbfB domain"/>
    <property type="match status" value="1"/>
</dbReference>
<dbReference type="PROSITE" id="PS51233">
    <property type="entry name" value="VWFD"/>
    <property type="match status" value="4"/>
</dbReference>
<comment type="similarity">
    <text evidence="5">Belongs to the otogelin family.</text>
</comment>
<dbReference type="PROSITE" id="PS01225">
    <property type="entry name" value="CTCK_2"/>
    <property type="match status" value="1"/>
</dbReference>
<evidence type="ECO:0000256" key="1">
    <source>
        <dbReference type="ARBA" id="ARBA00004613"/>
    </source>
</evidence>
<dbReference type="InterPro" id="IPR036195">
    <property type="entry name" value="AbfB_ABD_sf"/>
</dbReference>
<dbReference type="GO" id="GO:0046556">
    <property type="term" value="F:alpha-L-arabinofuranosidase activity"/>
    <property type="evidence" value="ECO:0007669"/>
    <property type="project" value="InterPro"/>
</dbReference>
<dbReference type="InterPro" id="IPR050780">
    <property type="entry name" value="Mucin_vWF_Thrombospondin_sf"/>
</dbReference>
<reference evidence="10" key="1">
    <citation type="submission" date="2025-08" db="UniProtKB">
        <authorList>
            <consortium name="Ensembl"/>
        </authorList>
    </citation>
    <scope>IDENTIFICATION</scope>
</reference>
<dbReference type="InterPro" id="IPR001846">
    <property type="entry name" value="VWF_type-D"/>
</dbReference>
<dbReference type="Pfam" id="PF01826">
    <property type="entry name" value="TIL"/>
    <property type="match status" value="1"/>
</dbReference>
<dbReference type="SMART" id="SM00216">
    <property type="entry name" value="VWD"/>
    <property type="match status" value="4"/>
</dbReference>
<dbReference type="Ensembl" id="ENSCCRT00015019445.1">
    <property type="protein sequence ID" value="ENSCCRP00015018778.1"/>
    <property type="gene ID" value="ENSCCRG00015008090.1"/>
</dbReference>
<dbReference type="InterPro" id="IPR002919">
    <property type="entry name" value="TIL_dom"/>
</dbReference>
<dbReference type="Pfam" id="PF25961">
    <property type="entry name" value="OTOGL_N"/>
    <property type="match status" value="1"/>
</dbReference>
<feature type="disulfide bond" evidence="6">
    <location>
        <begin position="1967"/>
        <end position="2016"/>
    </location>
</feature>
<protein>
    <submittedName>
        <fullName evidence="10">Otogelin-like</fullName>
    </submittedName>
</protein>
<dbReference type="GO" id="GO:0046373">
    <property type="term" value="P:L-arabinose metabolic process"/>
    <property type="evidence" value="ECO:0007669"/>
    <property type="project" value="InterPro"/>
</dbReference>
<dbReference type="Pfam" id="PF05270">
    <property type="entry name" value="AbfB"/>
    <property type="match status" value="1"/>
</dbReference>
<dbReference type="PANTHER" id="PTHR11339">
    <property type="entry name" value="EXTRACELLULAR MATRIX GLYCOPROTEIN RELATED"/>
    <property type="match status" value="1"/>
</dbReference>
<dbReference type="InterPro" id="IPR058753">
    <property type="entry name" value="TIL_OTOGL_Mucin"/>
</dbReference>
<evidence type="ECO:0000259" key="8">
    <source>
        <dbReference type="PROSITE" id="PS01225"/>
    </source>
</evidence>
<dbReference type="Pfam" id="PF08742">
    <property type="entry name" value="C8"/>
    <property type="match status" value="3"/>
</dbReference>
<dbReference type="Pfam" id="PF00094">
    <property type="entry name" value="VWD"/>
    <property type="match status" value="5"/>
</dbReference>
<feature type="domain" description="VWFD" evidence="9">
    <location>
        <begin position="871"/>
        <end position="1043"/>
    </location>
</feature>
<organism evidence="10 11">
    <name type="scientific">Cyprinus carpio</name>
    <name type="common">Common carp</name>
    <dbReference type="NCBI Taxonomy" id="7962"/>
    <lineage>
        <taxon>Eukaryota</taxon>
        <taxon>Metazoa</taxon>
        <taxon>Chordata</taxon>
        <taxon>Craniata</taxon>
        <taxon>Vertebrata</taxon>
        <taxon>Euteleostomi</taxon>
        <taxon>Actinopterygii</taxon>
        <taxon>Neopterygii</taxon>
        <taxon>Teleostei</taxon>
        <taxon>Ostariophysi</taxon>
        <taxon>Cypriniformes</taxon>
        <taxon>Cyprinidae</taxon>
        <taxon>Cyprininae</taxon>
        <taxon>Cyprinus</taxon>
    </lineage>
</organism>
<dbReference type="SMART" id="SM00832">
    <property type="entry name" value="C8"/>
    <property type="match status" value="3"/>
</dbReference>
<dbReference type="InterPro" id="IPR036084">
    <property type="entry name" value="Ser_inhib-like_sf"/>
</dbReference>
<keyword evidence="4" id="KW-0325">Glycoprotein</keyword>
<accession>A0A8C1T8E2</accession>
<feature type="domain" description="VWFD" evidence="9">
    <location>
        <begin position="398"/>
        <end position="574"/>
    </location>
</feature>
<feature type="chain" id="PRO_5034422818" evidence="7">
    <location>
        <begin position="20"/>
        <end position="2038"/>
    </location>
</feature>
<dbReference type="CDD" id="cd19941">
    <property type="entry name" value="TIL"/>
    <property type="match status" value="3"/>
</dbReference>
<evidence type="ECO:0000313" key="11">
    <source>
        <dbReference type="Proteomes" id="UP000694700"/>
    </source>
</evidence>
<evidence type="ECO:0000256" key="4">
    <source>
        <dbReference type="ARBA" id="ARBA00023180"/>
    </source>
</evidence>
<feature type="domain" description="VWFD" evidence="9">
    <location>
        <begin position="55"/>
        <end position="225"/>
    </location>
</feature>
<comment type="caution">
    <text evidence="6">Lacks conserved residue(s) required for the propagation of feature annotation.</text>
</comment>
<dbReference type="GO" id="GO:0031012">
    <property type="term" value="C:extracellular matrix"/>
    <property type="evidence" value="ECO:0007669"/>
    <property type="project" value="TreeGrafter"/>
</dbReference>
<feature type="domain" description="VWFD" evidence="9">
    <location>
        <begin position="1386"/>
        <end position="1565"/>
    </location>
</feature>
<name>A0A8C1T8E2_CYPCA</name>
<evidence type="ECO:0000256" key="6">
    <source>
        <dbReference type="PROSITE-ProRule" id="PRU00039"/>
    </source>
</evidence>
<feature type="domain" description="CTCK" evidence="8">
    <location>
        <begin position="1953"/>
        <end position="2038"/>
    </location>
</feature>
<feature type="signal peptide" evidence="7">
    <location>
        <begin position="1"/>
        <end position="19"/>
    </location>
</feature>
<sequence length="2038" mass="227658">MLCAMSLFVYVCVVEYCGCLNGGWCQEEGRCDCAQFQGLGDRCQIIPNHGQDRDGICRSWGQHHFETFDGMYYYFPGTCSYILAKDCHSTEPQYTVWVSYSCARSVCYVCFSYDTCIANLFFFGRLSLPQTVRNVFFERLADYILVKSTFGFSLAWDGSSGVYLKMTEAHKGRPCGLCGNYNDDGLDDLSSSRGETNRLDTHSSSQSAANSGQLYQKLTTFPVCVLSEQDAIEKCSALLFFPFISCHENIDPNPFVASCVSDMCVSDDEETFCRTLVEYTRACSHVGYPVREWRDSFLTCADRCEDSFVHRDCISCCPPTCTFEKECLGTNLHCLDGCYCPDGLILQNGTCIAVSQCPCVYHGTPYPLGHVLEQGCTVCKCVAKNDFVIKLLFFEPPAECTVMGDAHVTTFDGRIFMHMGSCQYVLVKSRGSTKFTVTLQYTACGESQEHSCIHSVALVVDEDVSRQVTLTREGEVVIGASMAVNLPYSDDMVNIRWLTSLFVGLRSVFGLRFQYDWQGGRIYLQLDSTWMGSTLGLCGTLNGNLRDDFLSPAGMIEGTPQLHVNAWKVSSACISPVNIPIIDPCEMNQQNVFYAARCDVLLEEVFAACHAYVSPSMYHQQCRYQACRCGSTCLCTALSHYAYICNKHHVTVNFRAHVSECGSLLIPTSLCLSAYLSVYCMTCGRTCQSISSGEVCDGDCAEGCSCTEGSFYDHARQRCVPLSQCHCYFMGSVFQPGESCVLLKRMETFFQTFSFHPFFSEPERRDCPNGKVYYSCRGQSGLGPSGLGVACELTCRNLMLNLTCPPMTPCVPGCGCPAGLVTHNGECYYPENCPCAWLGLEYLPGETVDTPCYRCVCHRGFFNCTYSPCPAVCTIYSDRHYHTFDGLEYDYVSDCQVYLVKSVGATEVSIMAQNKDCYESGIVCMKYLLIYVGLTKIYFSDNSGKPVSKRHIPSLFQLWGAGYYTVVHFPAQDLTILWDRKTTVHIRAGPQWKGQMSGLCGNFDMVTVNDMTTAGHMEVSNAQAFGDSWAVGQSDFVVRRPCEGDLSRQPYAKRECGLLYSDVFAPCHNVVDVTWFYKNCLTDTCNCNRGGDCECLCTSIAAYAHKCCQNGVTVNWRSPTVCREYNAEQNDSACVFGANHLLMLHFLFCTVSGLPVVSLESAERPNYFLCVTGNRGLRLEHWQPGEEFRRKATFIHHQGLWLPGRSSFELHSQKGVFLTLSHTHARVQNYDHSYTFKISSSFIIDGKTSLFVIPYRLMCEWKYHACASPCVKTCNDPNATRCQFLPPHRKRQLINVYYLKSSQGALYSFWWWKGLCAVCLCFVSIQPPYSLRVDECSEYICFNGQLMLHNSSQHCRYNISQPQCNLLGTPIQTNTDPCCPLWQCPCRCSIISDLRVITFDGNNVALYDIGSYILVHLPREKIVGHIEKCPTSEVNPCYHFTMQKCTVIYICFSHFIKCLTISSRVSVNQITARLPLTRQSLNIDDTGTMYIINTPGGINIKWYHSTGIMVLQYTAPDNTSTRGLCGCCDGNPADDLRLPNGTVVQDIEDIPVFLHGWMVDTSEDTDYFRRVGDNCTTGNCSKCFTMLNQRPFSKCHHKVLHTSLNTYSCAGILFTSIAFNKQSENTIDQQCNLTICQSEVPSCENGDKLVIGYSALSCCPEYRCECDPLACQSVPAPICREDQFLVEVRGAQACCYSYMCVCESCIDPVPVCLPGEILAVDVNTTNHCCPQYHCGMPSHFGELRVEEPDPGGPCGCPLYNCSKTRTNTNTLQMPHYSVKLKYNCLFMCLCVYVCVEKAEVCLFQGVTILNPGQSMVQYFEGELCYTVQCLTHKDPSTGFYAMEVTTANCSEKCEPHQVYVPSSDPHVCCGSCKNISCSYPSENGTTEVFMAGSSWVANCTRFDCVETAVGAVVLASGVVCPPFNDTECIQNGGIVQTYVDGCCKTCKEDGKTCKRVAIRTTIRKDDCRSNAPVTVYSCDGKCPSATIFNFNINSHARFCKCCRENSLQNRIIQLYCTRNATTVDYYYQEPMDCSCQWN</sequence>
<proteinExistence type="inferred from homology"/>
<dbReference type="InterPro" id="IPR007934">
    <property type="entry name" value="AbfB_ABD"/>
</dbReference>
<dbReference type="Gene3D" id="2.10.25.10">
    <property type="entry name" value="Laminin"/>
    <property type="match status" value="3"/>
</dbReference>
<evidence type="ECO:0000256" key="3">
    <source>
        <dbReference type="ARBA" id="ARBA00023157"/>
    </source>
</evidence>
<dbReference type="InterPro" id="IPR014853">
    <property type="entry name" value="VWF/SSPO/ZAN-like_Cys-rich_dom"/>
</dbReference>
<dbReference type="SMART" id="SM00041">
    <property type="entry name" value="CT"/>
    <property type="match status" value="1"/>
</dbReference>